<dbReference type="GO" id="GO:0005886">
    <property type="term" value="C:plasma membrane"/>
    <property type="evidence" value="ECO:0007669"/>
    <property type="project" value="UniProtKB-SubCell"/>
</dbReference>
<dbReference type="PANTHER" id="PTHR34979:SF1">
    <property type="entry name" value="INNER MEMBRANE PROTEIN YGAZ"/>
    <property type="match status" value="1"/>
</dbReference>
<dbReference type="PANTHER" id="PTHR34979">
    <property type="entry name" value="INNER MEMBRANE PROTEIN YGAZ"/>
    <property type="match status" value="1"/>
</dbReference>
<gene>
    <name evidence="9" type="ORF">U27_07055</name>
</gene>
<feature type="transmembrane region" description="Helical" evidence="8">
    <location>
        <begin position="126"/>
        <end position="147"/>
    </location>
</feature>
<evidence type="ECO:0000313" key="9">
    <source>
        <dbReference type="EMBL" id="GAK60067.1"/>
    </source>
</evidence>
<dbReference type="AlphaFoldDB" id="A0A081C662"/>
<dbReference type="EMBL" id="DF820471">
    <property type="protein sequence ID" value="GAK60067.1"/>
    <property type="molecule type" value="Genomic_DNA"/>
</dbReference>
<keyword evidence="10" id="KW-1185">Reference proteome</keyword>
<dbReference type="InterPro" id="IPR011606">
    <property type="entry name" value="Brnchd-chn_aa_trnsp_permease"/>
</dbReference>
<dbReference type="HOGENOM" id="CLU_065777_2_1_0"/>
<accession>A0A081C662</accession>
<sequence length="240" mass="26214">MFKHIQRGCLANLPVAASVAVYGSILGVLAVQKQISWLQLLIMNLSVFAGSAQFVMVEMWTPPLPIVEITLAVLVINFRYLLIGASLQPLFQGKSLLHKCAMMHLVADENWAVTMAEYRRETASTYFLFGGGLCVVSAWCAGTLLGHRLGAVIANPETYALDFVFVAVFTALLMSLWRGKSDIIPWIAATGLAMLTYHTLPGKWYIVVGGVGGALTAALFQKPGQEKKTERQCFKSDTIT</sequence>
<dbReference type="Pfam" id="PF03591">
    <property type="entry name" value="AzlC"/>
    <property type="match status" value="1"/>
</dbReference>
<proteinExistence type="inferred from homology"/>
<comment type="subcellular location">
    <subcellularLocation>
        <location evidence="1">Cell membrane</location>
        <topology evidence="1">Multi-pass membrane protein</topology>
    </subcellularLocation>
</comment>
<feature type="transmembrane region" description="Helical" evidence="8">
    <location>
        <begin position="12"/>
        <end position="31"/>
    </location>
</feature>
<evidence type="ECO:0000256" key="8">
    <source>
        <dbReference type="SAM" id="Phobius"/>
    </source>
</evidence>
<keyword evidence="3" id="KW-0813">Transport</keyword>
<keyword evidence="5 8" id="KW-0812">Transmembrane</keyword>
<evidence type="ECO:0000256" key="7">
    <source>
        <dbReference type="ARBA" id="ARBA00023136"/>
    </source>
</evidence>
<keyword evidence="7 8" id="KW-0472">Membrane</keyword>
<protein>
    <submittedName>
        <fullName evidence="9">Branched-chain amino acid permease (Azaleucine resistance)-like protein</fullName>
    </submittedName>
</protein>
<feature type="transmembrane region" description="Helical" evidence="8">
    <location>
        <begin position="204"/>
        <end position="221"/>
    </location>
</feature>
<feature type="transmembrane region" description="Helical" evidence="8">
    <location>
        <begin position="159"/>
        <end position="177"/>
    </location>
</feature>
<feature type="transmembrane region" description="Helical" evidence="8">
    <location>
        <begin position="37"/>
        <end position="57"/>
    </location>
</feature>
<keyword evidence="4" id="KW-1003">Cell membrane</keyword>
<keyword evidence="6 8" id="KW-1133">Transmembrane helix</keyword>
<dbReference type="STRING" id="1499967.U27_07055"/>
<dbReference type="Proteomes" id="UP000030661">
    <property type="component" value="Unassembled WGS sequence"/>
</dbReference>
<dbReference type="GO" id="GO:1903785">
    <property type="term" value="P:L-valine transmembrane transport"/>
    <property type="evidence" value="ECO:0007669"/>
    <property type="project" value="TreeGrafter"/>
</dbReference>
<evidence type="ECO:0000256" key="2">
    <source>
        <dbReference type="ARBA" id="ARBA00010735"/>
    </source>
</evidence>
<evidence type="ECO:0000256" key="6">
    <source>
        <dbReference type="ARBA" id="ARBA00022989"/>
    </source>
</evidence>
<feature type="transmembrane region" description="Helical" evidence="8">
    <location>
        <begin position="69"/>
        <end position="87"/>
    </location>
</feature>
<reference evidence="9 10" key="1">
    <citation type="journal article" date="2015" name="PeerJ">
        <title>First genomic representation of candidate bacterial phylum KSB3 points to enhanced environmental sensing as a trigger of wastewater bulking.</title>
        <authorList>
            <person name="Sekiguchi Y."/>
            <person name="Ohashi A."/>
            <person name="Parks D.H."/>
            <person name="Yamauchi T."/>
            <person name="Tyson G.W."/>
            <person name="Hugenholtz P."/>
        </authorList>
    </citation>
    <scope>NUCLEOTIDE SEQUENCE [LARGE SCALE GENOMIC DNA]</scope>
</reference>
<evidence type="ECO:0000256" key="1">
    <source>
        <dbReference type="ARBA" id="ARBA00004651"/>
    </source>
</evidence>
<organism evidence="9 10">
    <name type="scientific">Vecturithrix granuli</name>
    <dbReference type="NCBI Taxonomy" id="1499967"/>
    <lineage>
        <taxon>Bacteria</taxon>
        <taxon>Candidatus Moduliflexota</taxon>
        <taxon>Candidatus Vecturitrichia</taxon>
        <taxon>Candidatus Vecturitrichales</taxon>
        <taxon>Candidatus Vecturitrichaceae</taxon>
        <taxon>Candidatus Vecturithrix</taxon>
    </lineage>
</organism>
<evidence type="ECO:0000256" key="4">
    <source>
        <dbReference type="ARBA" id="ARBA00022475"/>
    </source>
</evidence>
<evidence type="ECO:0000256" key="5">
    <source>
        <dbReference type="ARBA" id="ARBA00022692"/>
    </source>
</evidence>
<evidence type="ECO:0000313" key="10">
    <source>
        <dbReference type="Proteomes" id="UP000030661"/>
    </source>
</evidence>
<dbReference type="eggNOG" id="COG1296">
    <property type="taxonomic scope" value="Bacteria"/>
</dbReference>
<evidence type="ECO:0000256" key="3">
    <source>
        <dbReference type="ARBA" id="ARBA00022448"/>
    </source>
</evidence>
<name>A0A081C662_VECG1</name>
<comment type="similarity">
    <text evidence="2">Belongs to the AzlC family.</text>
</comment>